<comment type="caution">
    <text evidence="2">The sequence shown here is derived from an EMBL/GenBank/DDBJ whole genome shotgun (WGS) entry which is preliminary data.</text>
</comment>
<evidence type="ECO:0000313" key="2">
    <source>
        <dbReference type="EMBL" id="OBZ78063.1"/>
    </source>
</evidence>
<evidence type="ECO:0000256" key="1">
    <source>
        <dbReference type="SAM" id="MobiDB-lite"/>
    </source>
</evidence>
<keyword evidence="3" id="KW-1185">Reference proteome</keyword>
<gene>
    <name evidence="2" type="ORF">A0H81_02328</name>
</gene>
<feature type="region of interest" description="Disordered" evidence="1">
    <location>
        <begin position="119"/>
        <end position="138"/>
    </location>
</feature>
<dbReference type="AlphaFoldDB" id="A0A1C7MMH9"/>
<sequence>MVLADTLLRTTTAECIADHSAGSQAKVCKIGFGTILIVVHSIDYLQEDLPEDVGQQGTRFAKNLDRALLLSGGGRSGFEVDRTVDNSIGTGPKELLQLKATEDGGLLLPLTDPFTVIPYPKSLSPEHTGNRGVPDSTF</sequence>
<evidence type="ECO:0000313" key="3">
    <source>
        <dbReference type="Proteomes" id="UP000092993"/>
    </source>
</evidence>
<accession>A0A1C7MMH9</accession>
<dbReference type="Proteomes" id="UP000092993">
    <property type="component" value="Unassembled WGS sequence"/>
</dbReference>
<dbReference type="EMBL" id="LUGG01000002">
    <property type="protein sequence ID" value="OBZ78063.1"/>
    <property type="molecule type" value="Genomic_DNA"/>
</dbReference>
<name>A0A1C7MMH9_GRIFR</name>
<protein>
    <submittedName>
        <fullName evidence="2">Uncharacterized protein</fullName>
    </submittedName>
</protein>
<reference evidence="2 3" key="1">
    <citation type="submission" date="2016-03" db="EMBL/GenBank/DDBJ databases">
        <title>Whole genome sequencing of Grifola frondosa 9006-11.</title>
        <authorList>
            <person name="Min B."/>
            <person name="Park H."/>
            <person name="Kim J.-G."/>
            <person name="Cho H."/>
            <person name="Oh Y.-L."/>
            <person name="Kong W.-S."/>
            <person name="Choi I.-G."/>
        </authorList>
    </citation>
    <scope>NUCLEOTIDE SEQUENCE [LARGE SCALE GENOMIC DNA]</scope>
    <source>
        <strain evidence="2 3">9006-11</strain>
    </source>
</reference>
<organism evidence="2 3">
    <name type="scientific">Grifola frondosa</name>
    <name type="common">Maitake</name>
    <name type="synonym">Polyporus frondosus</name>
    <dbReference type="NCBI Taxonomy" id="5627"/>
    <lineage>
        <taxon>Eukaryota</taxon>
        <taxon>Fungi</taxon>
        <taxon>Dikarya</taxon>
        <taxon>Basidiomycota</taxon>
        <taxon>Agaricomycotina</taxon>
        <taxon>Agaricomycetes</taxon>
        <taxon>Polyporales</taxon>
        <taxon>Grifolaceae</taxon>
        <taxon>Grifola</taxon>
    </lineage>
</organism>
<proteinExistence type="predicted"/>